<evidence type="ECO:0000313" key="2">
    <source>
        <dbReference type="EMBL" id="KAH3781574.1"/>
    </source>
</evidence>
<feature type="region of interest" description="Disordered" evidence="1">
    <location>
        <begin position="1"/>
        <end position="28"/>
    </location>
</feature>
<evidence type="ECO:0000313" key="3">
    <source>
        <dbReference type="Proteomes" id="UP000828390"/>
    </source>
</evidence>
<evidence type="ECO:0000256" key="1">
    <source>
        <dbReference type="SAM" id="MobiDB-lite"/>
    </source>
</evidence>
<dbReference type="EMBL" id="JAIWYP010000008">
    <property type="protein sequence ID" value="KAH3781574.1"/>
    <property type="molecule type" value="Genomic_DNA"/>
</dbReference>
<reference evidence="2" key="2">
    <citation type="submission" date="2020-11" db="EMBL/GenBank/DDBJ databases">
        <authorList>
            <person name="McCartney M.A."/>
            <person name="Auch B."/>
            <person name="Kono T."/>
            <person name="Mallez S."/>
            <person name="Becker A."/>
            <person name="Gohl D.M."/>
            <person name="Silverstein K.A.T."/>
            <person name="Koren S."/>
            <person name="Bechman K.B."/>
            <person name="Herman A."/>
            <person name="Abrahante J.E."/>
            <person name="Garbe J."/>
        </authorList>
    </citation>
    <scope>NUCLEOTIDE SEQUENCE</scope>
    <source>
        <strain evidence="2">Duluth1</strain>
        <tissue evidence="2">Whole animal</tissue>
    </source>
</reference>
<comment type="caution">
    <text evidence="2">The sequence shown here is derived from an EMBL/GenBank/DDBJ whole genome shotgun (WGS) entry which is preliminary data.</text>
</comment>
<sequence length="79" mass="8580">MLIFNGPFSKGKPPTGPSGEESESLKDSCGAQNLTSLESCPNALRMRAGCITGTMQRFDSYVVSRRWRLEYATGIGTAF</sequence>
<name>A0A9D4ELH3_DREPO</name>
<keyword evidence="3" id="KW-1185">Reference proteome</keyword>
<reference evidence="2" key="1">
    <citation type="journal article" date="2019" name="bioRxiv">
        <title>The Genome of the Zebra Mussel, Dreissena polymorpha: A Resource for Invasive Species Research.</title>
        <authorList>
            <person name="McCartney M.A."/>
            <person name="Auch B."/>
            <person name="Kono T."/>
            <person name="Mallez S."/>
            <person name="Zhang Y."/>
            <person name="Obille A."/>
            <person name="Becker A."/>
            <person name="Abrahante J.E."/>
            <person name="Garbe J."/>
            <person name="Badalamenti J.P."/>
            <person name="Herman A."/>
            <person name="Mangelson H."/>
            <person name="Liachko I."/>
            <person name="Sullivan S."/>
            <person name="Sone E.D."/>
            <person name="Koren S."/>
            <person name="Silverstein K.A.T."/>
            <person name="Beckman K.B."/>
            <person name="Gohl D.M."/>
        </authorList>
    </citation>
    <scope>NUCLEOTIDE SEQUENCE</scope>
    <source>
        <strain evidence="2">Duluth1</strain>
        <tissue evidence="2">Whole animal</tissue>
    </source>
</reference>
<proteinExistence type="predicted"/>
<protein>
    <submittedName>
        <fullName evidence="2">Uncharacterized protein</fullName>
    </submittedName>
</protein>
<dbReference type="AlphaFoldDB" id="A0A9D4ELH3"/>
<gene>
    <name evidence="2" type="ORF">DPMN_159410</name>
</gene>
<dbReference type="Proteomes" id="UP000828390">
    <property type="component" value="Unassembled WGS sequence"/>
</dbReference>
<accession>A0A9D4ELH3</accession>
<organism evidence="2 3">
    <name type="scientific">Dreissena polymorpha</name>
    <name type="common">Zebra mussel</name>
    <name type="synonym">Mytilus polymorpha</name>
    <dbReference type="NCBI Taxonomy" id="45954"/>
    <lineage>
        <taxon>Eukaryota</taxon>
        <taxon>Metazoa</taxon>
        <taxon>Spiralia</taxon>
        <taxon>Lophotrochozoa</taxon>
        <taxon>Mollusca</taxon>
        <taxon>Bivalvia</taxon>
        <taxon>Autobranchia</taxon>
        <taxon>Heteroconchia</taxon>
        <taxon>Euheterodonta</taxon>
        <taxon>Imparidentia</taxon>
        <taxon>Neoheterodontei</taxon>
        <taxon>Myida</taxon>
        <taxon>Dreissenoidea</taxon>
        <taxon>Dreissenidae</taxon>
        <taxon>Dreissena</taxon>
    </lineage>
</organism>